<dbReference type="PANTHER" id="PTHR11706:SF33">
    <property type="entry name" value="NATURAL RESISTANCE-ASSOCIATED MACROPHAGE PROTEIN 2"/>
    <property type="match status" value="1"/>
</dbReference>
<evidence type="ECO:0000256" key="4">
    <source>
        <dbReference type="ARBA" id="ARBA00022692"/>
    </source>
</evidence>
<proteinExistence type="inferred from homology"/>
<evidence type="ECO:0000256" key="1">
    <source>
        <dbReference type="ARBA" id="ARBA00004141"/>
    </source>
</evidence>
<gene>
    <name evidence="10" type="ORF">B4U79_05705</name>
    <name evidence="9" type="ORF">B4U79_13816</name>
</gene>
<organism evidence="9 11">
    <name type="scientific">Dinothrombium tinctorium</name>
    <dbReference type="NCBI Taxonomy" id="1965070"/>
    <lineage>
        <taxon>Eukaryota</taxon>
        <taxon>Metazoa</taxon>
        <taxon>Ecdysozoa</taxon>
        <taxon>Arthropoda</taxon>
        <taxon>Chelicerata</taxon>
        <taxon>Arachnida</taxon>
        <taxon>Acari</taxon>
        <taxon>Acariformes</taxon>
        <taxon>Trombidiformes</taxon>
        <taxon>Prostigmata</taxon>
        <taxon>Anystina</taxon>
        <taxon>Parasitengona</taxon>
        <taxon>Trombidioidea</taxon>
        <taxon>Trombidiidae</taxon>
        <taxon>Dinothrombium</taxon>
    </lineage>
</organism>
<sequence length="588" mass="67084">MKEKIFKGENPNSMRDNDENKDKEKTSTARKLLKHFRKFDDSFEDEIHVEQTEEYEFKWKKLWTFTGPAFTMTIAYMAPGNIVSDIQTGTIVGYRLLWLLLLTTILAIIVQRLAARLGIVTGYHLAEVCQNEYPTPARYMLWILIETAIIAVNIQEVIGMAIAMHILTNRTLPIPVEIALGIVDTLIFLLLSNSGLRKLELFFGVLITVMIETYGYNYVRINPDMVKMTEGLVFPWCDNCKNSALERAVKMIGATILPHNLYFHSAIVTSRKIDRSKSEQIKDANHYEFIQSVIFFIVVFIINVGLTSVFAAELHGKTNWNIHNLCAESNYSRVDRNVFPKNNNTVEIDLYSAAIFLACRFPAKIPWPMYAWAIGLFASGLSSTMTSTFTGQFVMFGFLQLKWLKWKRILFTRSVAIVPTLVIAFYTNIQHLSKLNDFVNAIMSLILPFALIPLLTVTSSSEIMGTFKNNRATILTVCCILFFNIFTNFYFASLLVEKLKNWSILVAFILFGIFYILLLLYLVLCSTVILGVNVISNLPLVSKYAVEDYDSCRNDLDSNNDDGNENANTFDCKEDFYNYGEVLVLNVF</sequence>
<name>A0A3S3SBW0_9ACAR</name>
<dbReference type="EMBL" id="NCKU01000600">
    <property type="protein sequence ID" value="RWS14875.1"/>
    <property type="molecule type" value="Genomic_DNA"/>
</dbReference>
<dbReference type="STRING" id="1965070.A0A3S3SBW0"/>
<feature type="transmembrane region" description="Helical" evidence="8">
    <location>
        <begin position="441"/>
        <end position="460"/>
    </location>
</feature>
<feature type="transmembrane region" description="Helical" evidence="8">
    <location>
        <begin position="370"/>
        <end position="398"/>
    </location>
</feature>
<feature type="transmembrane region" description="Helical" evidence="8">
    <location>
        <begin position="174"/>
        <end position="195"/>
    </location>
</feature>
<feature type="transmembrane region" description="Helical" evidence="8">
    <location>
        <begin position="502"/>
        <end position="535"/>
    </location>
</feature>
<dbReference type="OrthoDB" id="409173at2759"/>
<feature type="transmembrane region" description="Helical" evidence="8">
    <location>
        <begin position="139"/>
        <end position="162"/>
    </location>
</feature>
<keyword evidence="6 8" id="KW-0472">Membrane</keyword>
<evidence type="ECO:0000256" key="5">
    <source>
        <dbReference type="ARBA" id="ARBA00022989"/>
    </source>
</evidence>
<dbReference type="GO" id="GO:0015086">
    <property type="term" value="F:cadmium ion transmembrane transporter activity"/>
    <property type="evidence" value="ECO:0007669"/>
    <property type="project" value="TreeGrafter"/>
</dbReference>
<dbReference type="Proteomes" id="UP000285301">
    <property type="component" value="Unassembled WGS sequence"/>
</dbReference>
<keyword evidence="5 8" id="KW-1133">Transmembrane helix</keyword>
<reference evidence="9" key="2">
    <citation type="submission" date="2018-11" db="EMBL/GenBank/DDBJ databases">
        <title>Trombidioid mite genomics.</title>
        <authorList>
            <person name="Dong X."/>
        </authorList>
    </citation>
    <scope>NUCLEOTIDE SEQUENCE</scope>
    <source>
        <strain evidence="9">UoL-WK</strain>
    </source>
</reference>
<comment type="caution">
    <text evidence="9">The sequence shown here is derived from an EMBL/GenBank/DDBJ whole genome shotgun (WGS) entry which is preliminary data.</text>
</comment>
<evidence type="ECO:0000313" key="10">
    <source>
        <dbReference type="EMBL" id="RWS14875.1"/>
    </source>
</evidence>
<evidence type="ECO:0000313" key="11">
    <source>
        <dbReference type="Proteomes" id="UP000285301"/>
    </source>
</evidence>
<keyword evidence="4 8" id="KW-0812">Transmembrane</keyword>
<dbReference type="GO" id="GO:0005384">
    <property type="term" value="F:manganese ion transmembrane transporter activity"/>
    <property type="evidence" value="ECO:0007669"/>
    <property type="project" value="TreeGrafter"/>
</dbReference>
<dbReference type="GO" id="GO:0005381">
    <property type="term" value="F:iron ion transmembrane transporter activity"/>
    <property type="evidence" value="ECO:0007669"/>
    <property type="project" value="TreeGrafter"/>
</dbReference>
<dbReference type="NCBIfam" id="TIGR01197">
    <property type="entry name" value="nramp"/>
    <property type="match status" value="1"/>
</dbReference>
<dbReference type="AlphaFoldDB" id="A0A3S3SBW0"/>
<evidence type="ECO:0000256" key="7">
    <source>
        <dbReference type="SAM" id="MobiDB-lite"/>
    </source>
</evidence>
<keyword evidence="3" id="KW-0813">Transport</keyword>
<evidence type="ECO:0000256" key="3">
    <source>
        <dbReference type="ARBA" id="ARBA00022448"/>
    </source>
</evidence>
<dbReference type="EMBL" id="NCKU01001487">
    <property type="protein sequence ID" value="RWS12010.1"/>
    <property type="molecule type" value="Genomic_DNA"/>
</dbReference>
<feature type="transmembrane region" description="Helical" evidence="8">
    <location>
        <begin position="472"/>
        <end position="496"/>
    </location>
</feature>
<comment type="subcellular location">
    <subcellularLocation>
        <location evidence="1">Membrane</location>
        <topology evidence="1">Multi-pass membrane protein</topology>
    </subcellularLocation>
</comment>
<evidence type="ECO:0000256" key="8">
    <source>
        <dbReference type="SAM" id="Phobius"/>
    </source>
</evidence>
<dbReference type="InterPro" id="IPR001046">
    <property type="entry name" value="NRAMP_fam"/>
</dbReference>
<dbReference type="NCBIfam" id="NF037982">
    <property type="entry name" value="Nramp_1"/>
    <property type="match status" value="1"/>
</dbReference>
<evidence type="ECO:0000256" key="2">
    <source>
        <dbReference type="ARBA" id="ARBA00006670"/>
    </source>
</evidence>
<feature type="transmembrane region" description="Helical" evidence="8">
    <location>
        <begin position="289"/>
        <end position="311"/>
    </location>
</feature>
<evidence type="ECO:0000313" key="9">
    <source>
        <dbReference type="EMBL" id="RWS12010.1"/>
    </source>
</evidence>
<dbReference type="PRINTS" id="PR00447">
    <property type="entry name" value="NATRESASSCMP"/>
</dbReference>
<feature type="transmembrane region" description="Helical" evidence="8">
    <location>
        <begin position="201"/>
        <end position="219"/>
    </location>
</feature>
<evidence type="ECO:0000256" key="6">
    <source>
        <dbReference type="ARBA" id="ARBA00023136"/>
    </source>
</evidence>
<dbReference type="GO" id="GO:0005886">
    <property type="term" value="C:plasma membrane"/>
    <property type="evidence" value="ECO:0007669"/>
    <property type="project" value="TreeGrafter"/>
</dbReference>
<feature type="compositionally biased region" description="Basic and acidic residues" evidence="7">
    <location>
        <begin position="15"/>
        <end position="26"/>
    </location>
</feature>
<keyword evidence="11" id="KW-1185">Reference proteome</keyword>
<protein>
    <submittedName>
        <fullName evidence="9">Protein Malvolio-like protein</fullName>
    </submittedName>
</protein>
<comment type="similarity">
    <text evidence="2">Belongs to the NRAMP family.</text>
</comment>
<dbReference type="Pfam" id="PF01566">
    <property type="entry name" value="Nramp"/>
    <property type="match status" value="1"/>
</dbReference>
<feature type="region of interest" description="Disordered" evidence="7">
    <location>
        <begin position="1"/>
        <end position="26"/>
    </location>
</feature>
<feature type="transmembrane region" description="Helical" evidence="8">
    <location>
        <begin position="410"/>
        <end position="429"/>
    </location>
</feature>
<feature type="transmembrane region" description="Helical" evidence="8">
    <location>
        <begin position="96"/>
        <end position="119"/>
    </location>
</feature>
<reference evidence="9 11" key="1">
    <citation type="journal article" date="2018" name="Gigascience">
        <title>Genomes of trombidid mites reveal novel predicted allergens and laterally-transferred genes associated with secondary metabolism.</title>
        <authorList>
            <person name="Dong X."/>
            <person name="Chaisiri K."/>
            <person name="Xia D."/>
            <person name="Armstrong S.D."/>
            <person name="Fang Y."/>
            <person name="Donnelly M.J."/>
            <person name="Kadowaki T."/>
            <person name="McGarry J.W."/>
            <person name="Darby A.C."/>
            <person name="Makepeace B.L."/>
        </authorList>
    </citation>
    <scope>NUCLEOTIDE SEQUENCE [LARGE SCALE GENOMIC DNA]</scope>
    <source>
        <strain evidence="9">UoL-WK</strain>
    </source>
</reference>
<dbReference type="PANTHER" id="PTHR11706">
    <property type="entry name" value="SOLUTE CARRIER PROTEIN FAMILY 11 MEMBER"/>
    <property type="match status" value="1"/>
</dbReference>
<dbReference type="GO" id="GO:0010008">
    <property type="term" value="C:endosome membrane"/>
    <property type="evidence" value="ECO:0007669"/>
    <property type="project" value="TreeGrafter"/>
</dbReference>
<accession>A0A3S3SBW0</accession>